<evidence type="ECO:0000313" key="2">
    <source>
        <dbReference type="EMBL" id="KAG9244899.1"/>
    </source>
</evidence>
<dbReference type="AlphaFoldDB" id="A0A9P7Z3V9"/>
<evidence type="ECO:0000313" key="3">
    <source>
        <dbReference type="Proteomes" id="UP000887226"/>
    </source>
</evidence>
<keyword evidence="1" id="KW-0812">Transmembrane</keyword>
<protein>
    <submittedName>
        <fullName evidence="2">Uncharacterized protein</fullName>
    </submittedName>
</protein>
<organism evidence="2 3">
    <name type="scientific">Calycina marina</name>
    <dbReference type="NCBI Taxonomy" id="1763456"/>
    <lineage>
        <taxon>Eukaryota</taxon>
        <taxon>Fungi</taxon>
        <taxon>Dikarya</taxon>
        <taxon>Ascomycota</taxon>
        <taxon>Pezizomycotina</taxon>
        <taxon>Leotiomycetes</taxon>
        <taxon>Helotiales</taxon>
        <taxon>Pezizellaceae</taxon>
        <taxon>Calycina</taxon>
    </lineage>
</organism>
<dbReference type="EMBL" id="MU253876">
    <property type="protein sequence ID" value="KAG9244899.1"/>
    <property type="molecule type" value="Genomic_DNA"/>
</dbReference>
<evidence type="ECO:0000256" key="1">
    <source>
        <dbReference type="SAM" id="Phobius"/>
    </source>
</evidence>
<dbReference type="OrthoDB" id="4491390at2759"/>
<proteinExistence type="predicted"/>
<sequence length="69" mass="8082">WFEMLPSLPSITIALETSVLAIFIGQMGRIREDMTMVREGLRLYTRGLQELQNALWHPNLMYRALQTRC</sequence>
<name>A0A9P7Z3V9_9HELO</name>
<dbReference type="Proteomes" id="UP000887226">
    <property type="component" value="Unassembled WGS sequence"/>
</dbReference>
<feature type="transmembrane region" description="Helical" evidence="1">
    <location>
        <begin position="6"/>
        <end position="24"/>
    </location>
</feature>
<feature type="non-terminal residue" evidence="2">
    <location>
        <position position="1"/>
    </location>
</feature>
<gene>
    <name evidence="2" type="ORF">BJ878DRAFT_420375</name>
</gene>
<keyword evidence="1" id="KW-0472">Membrane</keyword>
<keyword evidence="3" id="KW-1185">Reference proteome</keyword>
<accession>A0A9P7Z3V9</accession>
<reference evidence="2" key="1">
    <citation type="journal article" date="2021" name="IMA Fungus">
        <title>Genomic characterization of three marine fungi, including Emericellopsis atlantica sp. nov. with signatures of a generalist lifestyle and marine biomass degradation.</title>
        <authorList>
            <person name="Hagestad O.C."/>
            <person name="Hou L."/>
            <person name="Andersen J.H."/>
            <person name="Hansen E.H."/>
            <person name="Altermark B."/>
            <person name="Li C."/>
            <person name="Kuhnert E."/>
            <person name="Cox R.J."/>
            <person name="Crous P.W."/>
            <person name="Spatafora J.W."/>
            <person name="Lail K."/>
            <person name="Amirebrahimi M."/>
            <person name="Lipzen A."/>
            <person name="Pangilinan J."/>
            <person name="Andreopoulos W."/>
            <person name="Hayes R.D."/>
            <person name="Ng V."/>
            <person name="Grigoriev I.V."/>
            <person name="Jackson S.A."/>
            <person name="Sutton T.D.S."/>
            <person name="Dobson A.D.W."/>
            <person name="Rama T."/>
        </authorList>
    </citation>
    <scope>NUCLEOTIDE SEQUENCE</scope>
    <source>
        <strain evidence="2">TRa3180A</strain>
    </source>
</reference>
<keyword evidence="1" id="KW-1133">Transmembrane helix</keyword>
<comment type="caution">
    <text evidence="2">The sequence shown here is derived from an EMBL/GenBank/DDBJ whole genome shotgun (WGS) entry which is preliminary data.</text>
</comment>